<dbReference type="SUPFAM" id="SSF56563">
    <property type="entry name" value="Major capsid protein gp5"/>
    <property type="match status" value="1"/>
</dbReference>
<comment type="subcellular location">
    <subcellularLocation>
        <location evidence="1">Virion</location>
    </subcellularLocation>
</comment>
<dbReference type="InterPro" id="IPR054613">
    <property type="entry name" value="Peptidase_S78_dom"/>
</dbReference>
<evidence type="ECO:0000259" key="6">
    <source>
        <dbReference type="Pfam" id="PF04586"/>
    </source>
</evidence>
<evidence type="ECO:0000256" key="1">
    <source>
        <dbReference type="ARBA" id="ARBA00004328"/>
    </source>
</evidence>
<dbReference type="GO" id="GO:0008233">
    <property type="term" value="F:peptidase activity"/>
    <property type="evidence" value="ECO:0007669"/>
    <property type="project" value="UniProtKB-KW"/>
</dbReference>
<evidence type="ECO:0000256" key="5">
    <source>
        <dbReference type="SAM" id="Coils"/>
    </source>
</evidence>
<dbReference type="NCBIfam" id="TIGR01543">
    <property type="entry name" value="proheadase_HK97"/>
    <property type="match status" value="1"/>
</dbReference>
<dbReference type="AlphaFoldDB" id="A0A3Q9QVX8"/>
<protein>
    <submittedName>
        <fullName evidence="8">Phage major capsid protein</fullName>
    </submittedName>
</protein>
<dbReference type="GO" id="GO:0006508">
    <property type="term" value="P:proteolysis"/>
    <property type="evidence" value="ECO:0007669"/>
    <property type="project" value="UniProtKB-KW"/>
</dbReference>
<dbReference type="OrthoDB" id="64791at2"/>
<gene>
    <name evidence="8" type="ORF">CHR53_01790</name>
</gene>
<evidence type="ECO:0000259" key="7">
    <source>
        <dbReference type="Pfam" id="PF05065"/>
    </source>
</evidence>
<organism evidence="8 9">
    <name type="scientific">Neobacillus mesonae</name>
    <dbReference type="NCBI Taxonomy" id="1193713"/>
    <lineage>
        <taxon>Bacteria</taxon>
        <taxon>Bacillati</taxon>
        <taxon>Bacillota</taxon>
        <taxon>Bacilli</taxon>
        <taxon>Bacillales</taxon>
        <taxon>Bacillaceae</taxon>
        <taxon>Neobacillus</taxon>
    </lineage>
</organism>
<dbReference type="InterPro" id="IPR054612">
    <property type="entry name" value="Phage_capsid-like_C"/>
</dbReference>
<dbReference type="Proteomes" id="UP000282892">
    <property type="component" value="Chromosome"/>
</dbReference>
<accession>A0A3Q9QVX8</accession>
<proteinExistence type="predicted"/>
<dbReference type="Pfam" id="PF05065">
    <property type="entry name" value="Phage_capsid"/>
    <property type="match status" value="1"/>
</dbReference>
<feature type="coiled-coil region" evidence="5">
    <location>
        <begin position="225"/>
        <end position="252"/>
    </location>
</feature>
<keyword evidence="4" id="KW-0378">Hydrolase</keyword>
<feature type="domain" description="Prohead serine protease" evidence="6">
    <location>
        <begin position="13"/>
        <end position="170"/>
    </location>
</feature>
<evidence type="ECO:0000256" key="2">
    <source>
        <dbReference type="ARBA" id="ARBA00022612"/>
    </source>
</evidence>
<keyword evidence="5" id="KW-0175">Coiled coil</keyword>
<dbReference type="EMBL" id="CP022572">
    <property type="protein sequence ID" value="AZU60097.1"/>
    <property type="molecule type" value="Genomic_DNA"/>
</dbReference>
<feature type="domain" description="Phage capsid-like C-terminal" evidence="7">
    <location>
        <begin position="327"/>
        <end position="490"/>
    </location>
</feature>
<dbReference type="InterPro" id="IPR024455">
    <property type="entry name" value="Phage_capsid"/>
</dbReference>
<dbReference type="RefSeq" id="WP_127484610.1">
    <property type="nucleotide sequence ID" value="NZ_CP022572.1"/>
</dbReference>
<evidence type="ECO:0000256" key="3">
    <source>
        <dbReference type="ARBA" id="ARBA00022670"/>
    </source>
</evidence>
<dbReference type="InterPro" id="IPR006433">
    <property type="entry name" value="Prohead_protease"/>
</dbReference>
<evidence type="ECO:0000256" key="4">
    <source>
        <dbReference type="ARBA" id="ARBA00022801"/>
    </source>
</evidence>
<keyword evidence="3" id="KW-0645">Protease</keyword>
<dbReference type="NCBIfam" id="TIGR01554">
    <property type="entry name" value="major_cap_HK97"/>
    <property type="match status" value="1"/>
</dbReference>
<evidence type="ECO:0000313" key="9">
    <source>
        <dbReference type="Proteomes" id="UP000282892"/>
    </source>
</evidence>
<sequence>MEVKKMEVRFNDFQVNENEDKELVVSGYVNKTNQWSQVLGQRKKFVERILPGTFTRALGNGNEVHFYAEHDPSKILASTRNGSLNLREDENGLYMEATIEPTSWGKDYHTLIQSGIIRNMSFGMQVLKDSWRKMTDGTYERSISDLYLSEVSAVRNPAYVQSTISARGIDLVEDVEPTVNKQEENREQSQLDEHPLEDLIKNKKSSLKLAELLVANGDKQSEKIVAELKGEIRQMEALLEKQTTTVETEKQEQRAITEADNGFAGPKLVSTSLVKEKAKKLNGKHSVLARTKMTIQKGGKLDVFLRDGENSKKSSLNEFTENVDLNDFTAQKVTISTARFGHGMEVSEALIEMTSQKEVNQDVEDTLMGRIDDDVNYSIFNGSASFDSINADTSVSSINSTTNINQITLVDVLTLIGKLNQEYRDEAAFYMHTNVFNQILANPDFALHLKFDIDEVTGKKMYFIFGYPAVVNDNAGSNRIIFGNMFDGYRTLLSTGPDPFPGKDIFGNPTLLDQRSFALQKATDTTRQLNGTPVYLMHAFFGGKVINKDCFVRLDVKTA</sequence>
<keyword evidence="2" id="KW-1188">Viral release from host cell</keyword>
<dbReference type="Pfam" id="PF04586">
    <property type="entry name" value="Peptidase_S78"/>
    <property type="match status" value="1"/>
</dbReference>
<evidence type="ECO:0000313" key="8">
    <source>
        <dbReference type="EMBL" id="AZU60097.1"/>
    </source>
</evidence>
<dbReference type="KEGG" id="nmk:CHR53_01790"/>
<reference evidence="8 9" key="1">
    <citation type="submission" date="2017-07" db="EMBL/GenBank/DDBJ databases">
        <title>The complete genome sequence of Bacillus mesonae strain H20-5, an efficient strain improving plant abiotic stress resistance.</title>
        <authorList>
            <person name="Kim S.Y."/>
            <person name="Song H."/>
            <person name="Sang M.K."/>
            <person name="Weon H.-Y."/>
            <person name="Song J."/>
        </authorList>
    </citation>
    <scope>NUCLEOTIDE SEQUENCE [LARGE SCALE GENOMIC DNA]</scope>
    <source>
        <strain evidence="8 9">H20-5</strain>
    </source>
</reference>
<name>A0A3Q9QVX8_9BACI</name>
<keyword evidence="9" id="KW-1185">Reference proteome</keyword>